<sequence>MWAFRIRKPKLKVKRLSENSNPLAKNAAAPLYEQLKFALKEMISSCALGPGDAIPTETELCKRYDVSRITVRRAITELEDEGVLEKRHGKGTFVTLPKMETSLLNLGGFSESFALRRYRVEKEILEMGEQDADEDLGDKLAIAPGSKLLHISRLITADSTPITIESSYFSLDLFPGLLDEIHDDTSLYSLMQTKYGREVKHAKRVINCRVSTPKECEIFHCNSGDIMFEVEKTVYGDERETPLQYSMLLTPSARMNLVIEI</sequence>
<dbReference type="InterPro" id="IPR011663">
    <property type="entry name" value="UTRA"/>
</dbReference>
<name>A0A1I5L9N1_9HYPH</name>
<evidence type="ECO:0000256" key="2">
    <source>
        <dbReference type="ARBA" id="ARBA00023125"/>
    </source>
</evidence>
<dbReference type="SUPFAM" id="SSF64288">
    <property type="entry name" value="Chorismate lyase-like"/>
    <property type="match status" value="1"/>
</dbReference>
<dbReference type="InterPro" id="IPR050679">
    <property type="entry name" value="Bact_HTH_transcr_reg"/>
</dbReference>
<evidence type="ECO:0000313" key="5">
    <source>
        <dbReference type="EMBL" id="SFO93566.1"/>
    </source>
</evidence>
<dbReference type="FunFam" id="1.10.10.10:FF:000079">
    <property type="entry name" value="GntR family transcriptional regulator"/>
    <property type="match status" value="1"/>
</dbReference>
<feature type="domain" description="HTH gntR-type" evidence="4">
    <location>
        <begin position="29"/>
        <end position="97"/>
    </location>
</feature>
<dbReference type="PROSITE" id="PS50949">
    <property type="entry name" value="HTH_GNTR"/>
    <property type="match status" value="1"/>
</dbReference>
<dbReference type="STRING" id="655353.SAMN04488056_11633"/>
<accession>A0A1I5L9N1</accession>
<proteinExistence type="predicted"/>
<dbReference type="Pfam" id="PF07702">
    <property type="entry name" value="UTRA"/>
    <property type="match status" value="1"/>
</dbReference>
<keyword evidence="2" id="KW-0238">DNA-binding</keyword>
<dbReference type="PRINTS" id="PR00035">
    <property type="entry name" value="HTHGNTR"/>
</dbReference>
<evidence type="ECO:0000256" key="3">
    <source>
        <dbReference type="ARBA" id="ARBA00023163"/>
    </source>
</evidence>
<gene>
    <name evidence="5" type="ORF">SAMN04488056_11633</name>
</gene>
<dbReference type="InterPro" id="IPR000524">
    <property type="entry name" value="Tscrpt_reg_HTH_GntR"/>
</dbReference>
<evidence type="ECO:0000259" key="4">
    <source>
        <dbReference type="PROSITE" id="PS50949"/>
    </source>
</evidence>
<dbReference type="PANTHER" id="PTHR44846:SF1">
    <property type="entry name" value="MANNOSYL-D-GLYCERATE TRANSPORT_METABOLISM SYSTEM REPRESSOR MNGR-RELATED"/>
    <property type="match status" value="1"/>
</dbReference>
<dbReference type="InterPro" id="IPR036388">
    <property type="entry name" value="WH-like_DNA-bd_sf"/>
</dbReference>
<dbReference type="EMBL" id="FOVR01000016">
    <property type="protein sequence ID" value="SFO93566.1"/>
    <property type="molecule type" value="Genomic_DNA"/>
</dbReference>
<dbReference type="AlphaFoldDB" id="A0A1I5L9N1"/>
<dbReference type="CDD" id="cd07377">
    <property type="entry name" value="WHTH_GntR"/>
    <property type="match status" value="1"/>
</dbReference>
<evidence type="ECO:0000313" key="6">
    <source>
        <dbReference type="Proteomes" id="UP000199236"/>
    </source>
</evidence>
<protein>
    <submittedName>
        <fullName evidence="5">GntR family transcriptional regulator, frlABCD operon transcriptional regulator</fullName>
    </submittedName>
</protein>
<evidence type="ECO:0000256" key="1">
    <source>
        <dbReference type="ARBA" id="ARBA00023015"/>
    </source>
</evidence>
<dbReference type="SUPFAM" id="SSF46785">
    <property type="entry name" value="Winged helix' DNA-binding domain"/>
    <property type="match status" value="1"/>
</dbReference>
<dbReference type="InterPro" id="IPR036390">
    <property type="entry name" value="WH_DNA-bd_sf"/>
</dbReference>
<dbReference type="GO" id="GO:0003700">
    <property type="term" value="F:DNA-binding transcription factor activity"/>
    <property type="evidence" value="ECO:0007669"/>
    <property type="project" value="InterPro"/>
</dbReference>
<dbReference type="Pfam" id="PF00392">
    <property type="entry name" value="GntR"/>
    <property type="match status" value="1"/>
</dbReference>
<dbReference type="PRINTS" id="PR00037">
    <property type="entry name" value="HTHLACR"/>
</dbReference>
<keyword evidence="1" id="KW-0805">Transcription regulation</keyword>
<dbReference type="GO" id="GO:0045892">
    <property type="term" value="P:negative regulation of DNA-templated transcription"/>
    <property type="evidence" value="ECO:0007669"/>
    <property type="project" value="TreeGrafter"/>
</dbReference>
<dbReference type="SMART" id="SM00345">
    <property type="entry name" value="HTH_GNTR"/>
    <property type="match status" value="1"/>
</dbReference>
<dbReference type="InterPro" id="IPR028978">
    <property type="entry name" value="Chorismate_lyase_/UTRA_dom_sf"/>
</dbReference>
<reference evidence="5 6" key="1">
    <citation type="submission" date="2016-10" db="EMBL/GenBank/DDBJ databases">
        <authorList>
            <person name="de Groot N.N."/>
        </authorList>
    </citation>
    <scope>NUCLEOTIDE SEQUENCE [LARGE SCALE GENOMIC DNA]</scope>
    <source>
        <strain evidence="5 6">CGMCC 1.9157</strain>
    </source>
</reference>
<organism evidence="5 6">
    <name type="scientific">Cohaesibacter marisflavi</name>
    <dbReference type="NCBI Taxonomy" id="655353"/>
    <lineage>
        <taxon>Bacteria</taxon>
        <taxon>Pseudomonadati</taxon>
        <taxon>Pseudomonadota</taxon>
        <taxon>Alphaproteobacteria</taxon>
        <taxon>Hyphomicrobiales</taxon>
        <taxon>Cohaesibacteraceae</taxon>
    </lineage>
</organism>
<dbReference type="Proteomes" id="UP000199236">
    <property type="component" value="Unassembled WGS sequence"/>
</dbReference>
<dbReference type="GO" id="GO:0003677">
    <property type="term" value="F:DNA binding"/>
    <property type="evidence" value="ECO:0007669"/>
    <property type="project" value="UniProtKB-KW"/>
</dbReference>
<keyword evidence="6" id="KW-1185">Reference proteome</keyword>
<keyword evidence="3" id="KW-0804">Transcription</keyword>
<dbReference type="SMART" id="SM00866">
    <property type="entry name" value="UTRA"/>
    <property type="match status" value="1"/>
</dbReference>
<dbReference type="Gene3D" id="1.10.10.10">
    <property type="entry name" value="Winged helix-like DNA-binding domain superfamily/Winged helix DNA-binding domain"/>
    <property type="match status" value="1"/>
</dbReference>
<dbReference type="PANTHER" id="PTHR44846">
    <property type="entry name" value="MANNOSYL-D-GLYCERATE TRANSPORT/METABOLISM SYSTEM REPRESSOR MNGR-RELATED"/>
    <property type="match status" value="1"/>
</dbReference>
<dbReference type="Gene3D" id="3.40.1410.10">
    <property type="entry name" value="Chorismate lyase-like"/>
    <property type="match status" value="1"/>
</dbReference>
<dbReference type="InterPro" id="IPR001034">
    <property type="entry name" value="DeoR_HTH"/>
</dbReference>